<sequence length="251" mass="28958">MYDIFFLHLAKKNMSIPQLGLSMSITDNDGSPLYAGVGQREHMTSFDSALTKHTITIIITDEEAGKVTVNLKKGNKTSEVELVTYKMSITDDKTNETNYYEVTRDTLLLKEIKEKSVSRFTFLGIEWFKRQITKLPAISYEPLKTTIEYFEVSRYRTLRENYLAYSLKKGTTVAHLVAGQLPEKTFLDSKNENFFCVIDNSDGQRFIGDIKYREKFIKTIPNVEIQVIKRNKSVKEFELDKSGKVNKIVYL</sequence>
<reference evidence="2" key="1">
    <citation type="journal article" date="2019" name="Int. J. Syst. Evol. Microbiol.">
        <title>The Global Catalogue of Microorganisms (GCM) 10K type strain sequencing project: providing services to taxonomists for standard genome sequencing and annotation.</title>
        <authorList>
            <consortium name="The Broad Institute Genomics Platform"/>
            <consortium name="The Broad Institute Genome Sequencing Center for Infectious Disease"/>
            <person name="Wu L."/>
            <person name="Ma J."/>
        </authorList>
    </citation>
    <scope>NUCLEOTIDE SEQUENCE [LARGE SCALE GENOMIC DNA]</scope>
    <source>
        <strain evidence="2">JCM 18198</strain>
    </source>
</reference>
<accession>A0ABP8ZZI3</accession>
<protein>
    <submittedName>
        <fullName evidence="1">Uncharacterized protein</fullName>
    </submittedName>
</protein>
<dbReference type="EMBL" id="BAABIP010000017">
    <property type="protein sequence ID" value="GAA4770638.1"/>
    <property type="molecule type" value="Genomic_DNA"/>
</dbReference>
<gene>
    <name evidence="1" type="ORF">GCM10023230_21030</name>
</gene>
<evidence type="ECO:0000313" key="2">
    <source>
        <dbReference type="Proteomes" id="UP001500141"/>
    </source>
</evidence>
<evidence type="ECO:0000313" key="1">
    <source>
        <dbReference type="EMBL" id="GAA4770638.1"/>
    </source>
</evidence>
<proteinExistence type="predicted"/>
<name>A0ABP8ZZI3_9FLAO</name>
<dbReference type="Proteomes" id="UP001500141">
    <property type="component" value="Unassembled WGS sequence"/>
</dbReference>
<comment type="caution">
    <text evidence="1">The sequence shown here is derived from an EMBL/GenBank/DDBJ whole genome shotgun (WGS) entry which is preliminary data.</text>
</comment>
<keyword evidence="2" id="KW-1185">Reference proteome</keyword>
<organism evidence="1 2">
    <name type="scientific">Flavobacterium hankyongi</name>
    <dbReference type="NCBI Taxonomy" id="1176532"/>
    <lineage>
        <taxon>Bacteria</taxon>
        <taxon>Pseudomonadati</taxon>
        <taxon>Bacteroidota</taxon>
        <taxon>Flavobacteriia</taxon>
        <taxon>Flavobacteriales</taxon>
        <taxon>Flavobacteriaceae</taxon>
        <taxon>Flavobacterium</taxon>
    </lineage>
</organism>